<dbReference type="CDD" id="cd03794">
    <property type="entry name" value="GT4_WbuB-like"/>
    <property type="match status" value="1"/>
</dbReference>
<keyword evidence="1 4" id="KW-0808">Transferase</keyword>
<gene>
    <name evidence="4" type="ORF">SAMN05421780_102305</name>
</gene>
<dbReference type="RefSeq" id="WP_091508761.1">
    <property type="nucleotide sequence ID" value="NZ_FOLE01000002.1"/>
</dbReference>
<evidence type="ECO:0000313" key="5">
    <source>
        <dbReference type="Proteomes" id="UP000199514"/>
    </source>
</evidence>
<accession>A0A1I1FTF0</accession>
<name>A0A1I1FTF0_9BACT</name>
<dbReference type="EMBL" id="FOLE01000002">
    <property type="protein sequence ID" value="SFC02312.1"/>
    <property type="molecule type" value="Genomic_DNA"/>
</dbReference>
<dbReference type="PANTHER" id="PTHR46401">
    <property type="entry name" value="GLYCOSYLTRANSFERASE WBBK-RELATED"/>
    <property type="match status" value="1"/>
</dbReference>
<proteinExistence type="predicted"/>
<organism evidence="4 5">
    <name type="scientific">Flexibacter flexilis DSM 6793</name>
    <dbReference type="NCBI Taxonomy" id="927664"/>
    <lineage>
        <taxon>Bacteria</taxon>
        <taxon>Pseudomonadati</taxon>
        <taxon>Bacteroidota</taxon>
        <taxon>Cytophagia</taxon>
        <taxon>Cytophagales</taxon>
        <taxon>Flexibacteraceae</taxon>
        <taxon>Flexibacter</taxon>
    </lineage>
</organism>
<dbReference type="SUPFAM" id="SSF53756">
    <property type="entry name" value="UDP-Glycosyltransferase/glycogen phosphorylase"/>
    <property type="match status" value="1"/>
</dbReference>
<dbReference type="Gene3D" id="3.40.50.2000">
    <property type="entry name" value="Glycogen Phosphorylase B"/>
    <property type="match status" value="2"/>
</dbReference>
<evidence type="ECO:0000259" key="2">
    <source>
        <dbReference type="Pfam" id="PF00534"/>
    </source>
</evidence>
<reference evidence="4 5" key="1">
    <citation type="submission" date="2016-10" db="EMBL/GenBank/DDBJ databases">
        <authorList>
            <person name="de Groot N.N."/>
        </authorList>
    </citation>
    <scope>NUCLEOTIDE SEQUENCE [LARGE SCALE GENOMIC DNA]</scope>
    <source>
        <strain evidence="4 5">DSM 6793</strain>
    </source>
</reference>
<dbReference type="GO" id="GO:0016757">
    <property type="term" value="F:glycosyltransferase activity"/>
    <property type="evidence" value="ECO:0007669"/>
    <property type="project" value="InterPro"/>
</dbReference>
<keyword evidence="5" id="KW-1185">Reference proteome</keyword>
<sequence length="392" mass="45030">MKILYIHQYFFTPQSDGRIRSYHLAKALVAEGHTVELITSHNAPDYQHADVEGISVHYLPIFYDNALGKWQRIRAFAAFVWKCYRLASRQKADVCFATSTPLSIGIIALLLKWLHGIPYIFEVRDLWPEAPIQLGFFRNPFYKKVLRGLEKIIYQNARHVVALSPSMADGVRKVCPQVPVSEIPNMADTEFYQPTTNPKGEQLLHKFSLDKILTITYIGTFGKANDLRQFLGLAQWWQTNAPYPAQFVLAGAGAERPLLENFIQENQLQNVRLLGHQNRMQVRELLAVSDFSYISFAQYPILQTNSPNKFFDSIAAGLPCLINVQGWILEEIRRANCGFYADPENHAHTFEQIHQLWQKPEAYAQMRQNARLLAENKFSKAQAIQKFVALFR</sequence>
<dbReference type="Pfam" id="PF00534">
    <property type="entry name" value="Glycos_transf_1"/>
    <property type="match status" value="1"/>
</dbReference>
<dbReference type="OrthoDB" id="9811902at2"/>
<evidence type="ECO:0000256" key="1">
    <source>
        <dbReference type="ARBA" id="ARBA00022679"/>
    </source>
</evidence>
<feature type="domain" description="Glycosyl transferase family 1" evidence="2">
    <location>
        <begin position="214"/>
        <end position="371"/>
    </location>
</feature>
<dbReference type="Proteomes" id="UP000199514">
    <property type="component" value="Unassembled WGS sequence"/>
</dbReference>
<dbReference type="AlphaFoldDB" id="A0A1I1FTF0"/>
<dbReference type="STRING" id="927664.SAMN05421780_102305"/>
<dbReference type="InterPro" id="IPR028098">
    <property type="entry name" value="Glyco_trans_4-like_N"/>
</dbReference>
<evidence type="ECO:0000259" key="3">
    <source>
        <dbReference type="Pfam" id="PF13579"/>
    </source>
</evidence>
<feature type="domain" description="Glycosyltransferase subfamily 4-like N-terminal" evidence="3">
    <location>
        <begin position="20"/>
        <end position="185"/>
    </location>
</feature>
<dbReference type="Pfam" id="PF13579">
    <property type="entry name" value="Glyco_trans_4_4"/>
    <property type="match status" value="1"/>
</dbReference>
<protein>
    <submittedName>
        <fullName evidence="4">Glycosyltransferase involved in cell wall bisynthesis</fullName>
    </submittedName>
</protein>
<dbReference type="InterPro" id="IPR001296">
    <property type="entry name" value="Glyco_trans_1"/>
</dbReference>
<dbReference type="GO" id="GO:0009103">
    <property type="term" value="P:lipopolysaccharide biosynthetic process"/>
    <property type="evidence" value="ECO:0007669"/>
    <property type="project" value="TreeGrafter"/>
</dbReference>
<dbReference type="PANTHER" id="PTHR46401:SF2">
    <property type="entry name" value="GLYCOSYLTRANSFERASE WBBK-RELATED"/>
    <property type="match status" value="1"/>
</dbReference>
<evidence type="ECO:0000313" key="4">
    <source>
        <dbReference type="EMBL" id="SFC02312.1"/>
    </source>
</evidence>